<protein>
    <submittedName>
        <fullName evidence="1">Uncharacterized protein</fullName>
    </submittedName>
</protein>
<evidence type="ECO:0000313" key="1">
    <source>
        <dbReference type="EMBL" id="KKL86398.1"/>
    </source>
</evidence>
<gene>
    <name evidence="1" type="ORF">LCGC14_1945160</name>
</gene>
<sequence>MITHLGRVVYDRRPHRFSEKDVSRILNAALEGLGPRASAEFITGALQPFYKSYRGQFWGFTAFVRYMILGWFEAQVYTKEFLLMVLDHI</sequence>
<dbReference type="AlphaFoldDB" id="A0A0F9FJF1"/>
<comment type="caution">
    <text evidence="1">The sequence shown here is derived from an EMBL/GenBank/DDBJ whole genome shotgun (WGS) entry which is preliminary data.</text>
</comment>
<reference evidence="1" key="1">
    <citation type="journal article" date="2015" name="Nature">
        <title>Complex archaea that bridge the gap between prokaryotes and eukaryotes.</title>
        <authorList>
            <person name="Spang A."/>
            <person name="Saw J.H."/>
            <person name="Jorgensen S.L."/>
            <person name="Zaremba-Niedzwiedzka K."/>
            <person name="Martijn J."/>
            <person name="Lind A.E."/>
            <person name="van Eijk R."/>
            <person name="Schleper C."/>
            <person name="Guy L."/>
            <person name="Ettema T.J."/>
        </authorList>
    </citation>
    <scope>NUCLEOTIDE SEQUENCE</scope>
</reference>
<name>A0A0F9FJF1_9ZZZZ</name>
<accession>A0A0F9FJF1</accession>
<organism evidence="1">
    <name type="scientific">marine sediment metagenome</name>
    <dbReference type="NCBI Taxonomy" id="412755"/>
    <lineage>
        <taxon>unclassified sequences</taxon>
        <taxon>metagenomes</taxon>
        <taxon>ecological metagenomes</taxon>
    </lineage>
</organism>
<dbReference type="EMBL" id="LAZR01021129">
    <property type="protein sequence ID" value="KKL86398.1"/>
    <property type="molecule type" value="Genomic_DNA"/>
</dbReference>
<proteinExistence type="predicted"/>